<proteinExistence type="predicted"/>
<dbReference type="Proteomes" id="UP000282311">
    <property type="component" value="Unassembled WGS sequence"/>
</dbReference>
<dbReference type="InterPro" id="IPR006059">
    <property type="entry name" value="SBP"/>
</dbReference>
<name>A0A3B0AQL6_9BACL</name>
<sequence length="462" mass="52021">MRRDCLFGVRHRFRFLSLFSLLLVFLSACSLGGRNELKEPTIPPAPGKEEHATVTVLYRSKTAFMNFYGSRFRQMYPNISIEVVEEPRPQSGIDLKKETETILAANPVDVVFADNFFDDWAKSGMLVNLDPLIRRDSFDIQNLYAGVVGHIRQRGAGALYALAPQFSTQALFYNKDIFDQYGVPYPKDLMNWDDVLRLAERFPFKKDQDQRNYALYNPLNPSAWIQDIAKTNRLSAIAEDGTKVVVNSPAWKGIFQTVIHAYQEKQVIHPEQNAGGSTFESIVKRNHFLMGTAAMTVDRYYLLSNMTNAERQNIIKPPNWQAVTAPSSLSAPNETETVSVHEMFAIHAKSKQIDAAWELVKFINGESTAKTLGGGGNSSLLLTRVEYNPKEVNGRSVEAFYKLQPSTKDWTAVYKSTPVGFSGRFYGILHNEIEAVLDGRKSVEEGITAIQEQSQRALDALK</sequence>
<dbReference type="AlphaFoldDB" id="A0A3B0AQL6"/>
<accession>A0A3B0AQL6</accession>
<dbReference type="SUPFAM" id="SSF53850">
    <property type="entry name" value="Periplasmic binding protein-like II"/>
    <property type="match status" value="1"/>
</dbReference>
<reference evidence="1 2" key="1">
    <citation type="journal article" date="2007" name="Int. J. Syst. Evol. Microbiol.">
        <title>Paenibacillus ginsengarvi sp. nov., isolated from soil from ginseng cultivation.</title>
        <authorList>
            <person name="Yoon M.H."/>
            <person name="Ten L.N."/>
            <person name="Im W.T."/>
        </authorList>
    </citation>
    <scope>NUCLEOTIDE SEQUENCE [LARGE SCALE GENOMIC DNA]</scope>
    <source>
        <strain evidence="1 2">KCTC 13059</strain>
    </source>
</reference>
<dbReference type="PROSITE" id="PS51257">
    <property type="entry name" value="PROKAR_LIPOPROTEIN"/>
    <property type="match status" value="1"/>
</dbReference>
<dbReference type="InterPro" id="IPR050490">
    <property type="entry name" value="Bact_solute-bd_prot1"/>
</dbReference>
<organism evidence="1 2">
    <name type="scientific">Paenibacillus ginsengarvi</name>
    <dbReference type="NCBI Taxonomy" id="400777"/>
    <lineage>
        <taxon>Bacteria</taxon>
        <taxon>Bacillati</taxon>
        <taxon>Bacillota</taxon>
        <taxon>Bacilli</taxon>
        <taxon>Bacillales</taxon>
        <taxon>Paenibacillaceae</taxon>
        <taxon>Paenibacillus</taxon>
    </lineage>
</organism>
<gene>
    <name evidence="1" type="ORF">D7M11_34565</name>
</gene>
<dbReference type="Gene3D" id="3.40.190.10">
    <property type="entry name" value="Periplasmic binding protein-like II"/>
    <property type="match status" value="1"/>
</dbReference>
<keyword evidence="2" id="KW-1185">Reference proteome</keyword>
<evidence type="ECO:0000313" key="2">
    <source>
        <dbReference type="Proteomes" id="UP000282311"/>
    </source>
</evidence>
<dbReference type="Pfam" id="PF01547">
    <property type="entry name" value="SBP_bac_1"/>
    <property type="match status" value="1"/>
</dbReference>
<dbReference type="PANTHER" id="PTHR43649:SF12">
    <property type="entry name" value="DIACETYLCHITOBIOSE BINDING PROTEIN DASA"/>
    <property type="match status" value="1"/>
</dbReference>
<protein>
    <submittedName>
        <fullName evidence="1">Extracellular solute-binding protein</fullName>
    </submittedName>
</protein>
<dbReference type="PANTHER" id="PTHR43649">
    <property type="entry name" value="ARABINOSE-BINDING PROTEIN-RELATED"/>
    <property type="match status" value="1"/>
</dbReference>
<evidence type="ECO:0000313" key="1">
    <source>
        <dbReference type="EMBL" id="RKN63000.1"/>
    </source>
</evidence>
<comment type="caution">
    <text evidence="1">The sequence shown here is derived from an EMBL/GenBank/DDBJ whole genome shotgun (WGS) entry which is preliminary data.</text>
</comment>
<dbReference type="EMBL" id="RBAH01000046">
    <property type="protein sequence ID" value="RKN63000.1"/>
    <property type="molecule type" value="Genomic_DNA"/>
</dbReference>